<dbReference type="GO" id="GO:0046872">
    <property type="term" value="F:metal ion binding"/>
    <property type="evidence" value="ECO:0007669"/>
    <property type="project" value="UniProtKB-KW"/>
</dbReference>
<reference evidence="9 10" key="1">
    <citation type="submission" date="2016-04" db="EMBL/GenBank/DDBJ databases">
        <title>Genome sequence of Methanobrevibacter filiformis DSM 11501.</title>
        <authorList>
            <person name="Poehlein A."/>
            <person name="Seedorf H."/>
            <person name="Daniel R."/>
        </authorList>
    </citation>
    <scope>NUCLEOTIDE SEQUENCE [LARGE SCALE GENOMIC DNA]</scope>
    <source>
        <strain evidence="9 10">DSM 11501</strain>
    </source>
</reference>
<evidence type="ECO:0000256" key="7">
    <source>
        <dbReference type="ARBA" id="ARBA00023211"/>
    </source>
</evidence>
<dbReference type="PANTHER" id="PTHR47917">
    <property type="match status" value="1"/>
</dbReference>
<dbReference type="InterPro" id="IPR002847">
    <property type="entry name" value="F420-0_gamma-glut_ligase-dom"/>
</dbReference>
<evidence type="ECO:0000313" key="10">
    <source>
        <dbReference type="Proteomes" id="UP000077066"/>
    </source>
</evidence>
<organism evidence="9 10">
    <name type="scientific">Methanobrevibacter filiformis</name>
    <dbReference type="NCBI Taxonomy" id="55758"/>
    <lineage>
        <taxon>Archaea</taxon>
        <taxon>Methanobacteriati</taxon>
        <taxon>Methanobacteriota</taxon>
        <taxon>Methanomada group</taxon>
        <taxon>Methanobacteria</taxon>
        <taxon>Methanobacteriales</taxon>
        <taxon>Methanobacteriaceae</taxon>
        <taxon>Methanobrevibacter</taxon>
    </lineage>
</organism>
<evidence type="ECO:0000256" key="5">
    <source>
        <dbReference type="ARBA" id="ARBA00022958"/>
    </source>
</evidence>
<keyword evidence="5" id="KW-0630">Potassium</keyword>
<sequence length="260" mass="28595">MTIELIGLNKIPIIDGKESIAKIIIEAIKSQKIEVKDQDIILIAETLIAKCEENIVDLNKVIPSDEAIKISKKTKKDPKIVEVIIQESNEIIAVGPDFIISETKEGFVCANAGIDESNVKEGFATPIPENPDESARTIKEELEEITGKKIAIIITDTQGRAFRNGAVGVSIGCAGINPLWQRKGEKDLYGRELQTTEIAIGDELASAASLLMGQANEGIPVVIIRGISYFKDIENDNAHIKTLLRSKERDIFRNIKNSYE</sequence>
<name>A0A166EUX0_9EURY</name>
<dbReference type="Gene3D" id="3.90.1660.10">
    <property type="entry name" value="CofE-like domain"/>
    <property type="match status" value="1"/>
</dbReference>
<dbReference type="NCBIfam" id="TIGR01916">
    <property type="entry name" value="F420_cofE"/>
    <property type="match status" value="1"/>
</dbReference>
<evidence type="ECO:0000256" key="4">
    <source>
        <dbReference type="ARBA" id="ARBA00022842"/>
    </source>
</evidence>
<dbReference type="GO" id="GO:0005525">
    <property type="term" value="F:GTP binding"/>
    <property type="evidence" value="ECO:0007669"/>
    <property type="project" value="UniProtKB-KW"/>
</dbReference>
<dbReference type="Pfam" id="PF01996">
    <property type="entry name" value="F420_ligase"/>
    <property type="match status" value="1"/>
</dbReference>
<keyword evidence="4" id="KW-0460">Magnesium</keyword>
<evidence type="ECO:0000256" key="6">
    <source>
        <dbReference type="ARBA" id="ARBA00023134"/>
    </source>
</evidence>
<feature type="domain" description="Coenzyme F420:L-glutamate ligase-like" evidence="8">
    <location>
        <begin position="10"/>
        <end position="226"/>
    </location>
</feature>
<keyword evidence="10" id="KW-1185">Reference proteome</keyword>
<evidence type="ECO:0000313" key="9">
    <source>
        <dbReference type="EMBL" id="KZX17039.1"/>
    </source>
</evidence>
<evidence type="ECO:0000256" key="2">
    <source>
        <dbReference type="ARBA" id="ARBA00022723"/>
    </source>
</evidence>
<dbReference type="InterPro" id="IPR008225">
    <property type="entry name" value="F420-0_g-glutamyl_ligase"/>
</dbReference>
<dbReference type="PANTHER" id="PTHR47917:SF1">
    <property type="entry name" value="COENZYME F420:L-GLUTAMATE LIGASE"/>
    <property type="match status" value="1"/>
</dbReference>
<keyword evidence="7" id="KW-0464">Manganese</keyword>
<dbReference type="Gene3D" id="3.30.1330.100">
    <property type="entry name" value="CofE-like"/>
    <property type="match status" value="1"/>
</dbReference>
<dbReference type="NCBIfam" id="NF009809">
    <property type="entry name" value="PRK13293.1"/>
    <property type="match status" value="1"/>
</dbReference>
<dbReference type="SUPFAM" id="SSF144010">
    <property type="entry name" value="CofE-like"/>
    <property type="match status" value="1"/>
</dbReference>
<protein>
    <submittedName>
        <fullName evidence="9">Coenzyme F420:L-glutamate ligase</fullName>
        <ecNumber evidence="9">6.3.2.31</ecNumber>
        <ecNumber evidence="9">6.3.2.34</ecNumber>
    </submittedName>
</protein>
<keyword evidence="3" id="KW-0547">Nucleotide-binding</keyword>
<dbReference type="RefSeq" id="WP_066971002.1">
    <property type="nucleotide sequence ID" value="NZ_LWMT01000051.1"/>
</dbReference>
<dbReference type="OrthoDB" id="11383at2157"/>
<dbReference type="EMBL" id="LWMT01000051">
    <property type="protein sequence ID" value="KZX17039.1"/>
    <property type="molecule type" value="Genomic_DNA"/>
</dbReference>
<dbReference type="PATRIC" id="fig|55758.3.peg.446"/>
<keyword evidence="1 9" id="KW-0436">Ligase</keyword>
<dbReference type="AlphaFoldDB" id="A0A166EUX0"/>
<dbReference type="GO" id="GO:0052618">
    <property type="term" value="F:coenzyme F420-0:L-glutamate ligase activity"/>
    <property type="evidence" value="ECO:0007669"/>
    <property type="project" value="UniProtKB-EC"/>
</dbReference>
<keyword evidence="2" id="KW-0479">Metal-binding</keyword>
<accession>A0A166EUX0</accession>
<dbReference type="GO" id="GO:0052619">
    <property type="term" value="F:coenzyme F420-1:gamma-L-glutamate ligase activity"/>
    <property type="evidence" value="ECO:0007669"/>
    <property type="project" value="UniProtKB-EC"/>
</dbReference>
<dbReference type="STRING" id="55758.MBFIL_03990"/>
<evidence type="ECO:0000256" key="3">
    <source>
        <dbReference type="ARBA" id="ARBA00022741"/>
    </source>
</evidence>
<evidence type="ECO:0000259" key="8">
    <source>
        <dbReference type="Pfam" id="PF01996"/>
    </source>
</evidence>
<gene>
    <name evidence="9" type="primary">fbiB_2</name>
    <name evidence="9" type="ORF">MBFIL_03990</name>
</gene>
<dbReference type="EC" id="6.3.2.31" evidence="9"/>
<proteinExistence type="predicted"/>
<keyword evidence="6" id="KW-0342">GTP-binding</keyword>
<comment type="caution">
    <text evidence="9">The sequence shown here is derived from an EMBL/GenBank/DDBJ whole genome shotgun (WGS) entry which is preliminary data.</text>
</comment>
<dbReference type="EC" id="6.3.2.34" evidence="9"/>
<evidence type="ECO:0000256" key="1">
    <source>
        <dbReference type="ARBA" id="ARBA00022598"/>
    </source>
</evidence>
<dbReference type="Proteomes" id="UP000077066">
    <property type="component" value="Unassembled WGS sequence"/>
</dbReference>